<evidence type="ECO:0000313" key="5">
    <source>
        <dbReference type="Proteomes" id="UP000001555"/>
    </source>
</evidence>
<dbReference type="InterPro" id="IPR014729">
    <property type="entry name" value="Rossmann-like_a/b/a_fold"/>
</dbReference>
<dbReference type="EMBL" id="ABJB011079891">
    <property type="status" value="NOT_ANNOTATED_CDS"/>
    <property type="molecule type" value="Genomic_DNA"/>
</dbReference>
<dbReference type="PROSITE" id="PS51219">
    <property type="entry name" value="DPCK"/>
    <property type="match status" value="1"/>
</dbReference>
<dbReference type="CDD" id="cd02022">
    <property type="entry name" value="DPCK"/>
    <property type="match status" value="1"/>
</dbReference>
<dbReference type="FunFam" id="3.40.50.300:FF:000899">
    <property type="entry name" value="Bifunctional coenzyme A synthase"/>
    <property type="match status" value="1"/>
</dbReference>
<dbReference type="EMBL" id="DS649308">
    <property type="protein sequence ID" value="EEC02418.1"/>
    <property type="molecule type" value="Genomic_DNA"/>
</dbReference>
<dbReference type="PANTHER" id="PTHR10695">
    <property type="entry name" value="DEPHOSPHO-COA KINASE-RELATED"/>
    <property type="match status" value="1"/>
</dbReference>
<dbReference type="GO" id="GO:0005524">
    <property type="term" value="F:ATP binding"/>
    <property type="evidence" value="ECO:0007669"/>
    <property type="project" value="UniProtKB-KW"/>
</dbReference>
<dbReference type="InterPro" id="IPR027417">
    <property type="entry name" value="P-loop_NTPase"/>
</dbReference>
<evidence type="ECO:0000256" key="1">
    <source>
        <dbReference type="ARBA" id="ARBA00022741"/>
    </source>
</evidence>
<dbReference type="EMBL" id="ABJB010499100">
    <property type="status" value="NOT_ANNOTATED_CDS"/>
    <property type="molecule type" value="Genomic_DNA"/>
</dbReference>
<accession>B7P746</accession>
<reference evidence="3 5" key="1">
    <citation type="submission" date="2008-03" db="EMBL/GenBank/DDBJ databases">
        <title>Annotation of Ixodes scapularis.</title>
        <authorList>
            <consortium name="Ixodes scapularis Genome Project Consortium"/>
            <person name="Caler E."/>
            <person name="Hannick L.I."/>
            <person name="Bidwell S."/>
            <person name="Joardar V."/>
            <person name="Thiagarajan M."/>
            <person name="Amedeo P."/>
            <person name="Galinsky K.J."/>
            <person name="Schobel S."/>
            <person name="Inman J."/>
            <person name="Hostetler J."/>
            <person name="Miller J."/>
            <person name="Hammond M."/>
            <person name="Megy K."/>
            <person name="Lawson D."/>
            <person name="Kodira C."/>
            <person name="Sutton G."/>
            <person name="Meyer J."/>
            <person name="Hill C.A."/>
            <person name="Birren B."/>
            <person name="Nene V."/>
            <person name="Collins F."/>
            <person name="Alarcon-Chaidez F."/>
            <person name="Wikel S."/>
            <person name="Strausberg R."/>
        </authorList>
    </citation>
    <scope>NUCLEOTIDE SEQUENCE [LARGE SCALE GENOMIC DNA]</scope>
    <source>
        <strain evidence="5">Wikel</strain>
        <strain evidence="3">Wikel colony</strain>
    </source>
</reference>
<dbReference type="AlphaFoldDB" id="B7P746"/>
<dbReference type="HAMAP" id="MF_00376">
    <property type="entry name" value="Dephospho_CoA_kinase"/>
    <property type="match status" value="1"/>
</dbReference>
<dbReference type="OrthoDB" id="330671at2759"/>
<reference evidence="4" key="2">
    <citation type="submission" date="2020-05" db="UniProtKB">
        <authorList>
            <consortium name="EnsemblMetazoa"/>
        </authorList>
    </citation>
    <scope>IDENTIFICATION</scope>
    <source>
        <strain evidence="4">wikel</strain>
    </source>
</reference>
<evidence type="ECO:0008006" key="7">
    <source>
        <dbReference type="Google" id="ProtNLM"/>
    </source>
</evidence>
<dbReference type="NCBIfam" id="TIGR00152">
    <property type="entry name" value="dephospho-CoA kinase"/>
    <property type="match status" value="1"/>
</dbReference>
<dbReference type="Proteomes" id="UP000001555">
    <property type="component" value="Unassembled WGS sequence"/>
</dbReference>
<sequence length="495" mass="55303">MFQTGLLILTSSPRLLTSNVGAYLKAAKSIVNKTLYIKLEPNRHQLWPIQQPVFTPHELSQLRKLIPDIYFKAAGLCAHLDVRVLQGCFKDAALKETHLKSAFDVVLTDGSHASSDLEQYVGHQFDKTCSNFQHLGGKLNLLPDKGEEATAGFMNGFSHGSKLLWELIEPLNVRIQALLEFLQEVDPTVHYDVVPIYDPYGPTIVDRKLECLYVSEETMKGGRKVNEERAKRGMPPMVIRSVGLAEDVCRNRHEDFKVSSSSLRRRLLGSVISPPEPKPHLASRPYTIGLTGGICSGKSHIGDALERLGAAVINSDKLGHETYRPGTRAHARIVEAFGAGVLSTDGSINRKQLAAYVFGDEAKRLLLNSIVWPEVELLVEQKLEEHSRNGVKVVVLEAALLLEAGWDHKCHQVWLSIIPEKEAIKRLMARDGLNEEQSLRRIRSQKPNKEQVAMANVVFSSLWEYDVTEQQVAKAWNELQLYLGDKPPPSYTLAS</sequence>
<keyword evidence="1" id="KW-0547">Nucleotide-binding</keyword>
<proteinExistence type="evidence at protein level"/>
<dbReference type="VEuPathDB" id="VectorBase:ISCP_031125"/>
<dbReference type="EnsemblMetazoa" id="ISCW001227-RA">
    <property type="protein sequence ID" value="ISCW001227-PA"/>
    <property type="gene ID" value="ISCW001227"/>
</dbReference>
<keyword evidence="6" id="KW-1267">Proteomics identification</keyword>
<organism>
    <name type="scientific">Ixodes scapularis</name>
    <name type="common">Black-legged tick</name>
    <name type="synonym">Deer tick</name>
    <dbReference type="NCBI Taxonomy" id="6945"/>
    <lineage>
        <taxon>Eukaryota</taxon>
        <taxon>Metazoa</taxon>
        <taxon>Ecdysozoa</taxon>
        <taxon>Arthropoda</taxon>
        <taxon>Chelicerata</taxon>
        <taxon>Arachnida</taxon>
        <taxon>Acari</taxon>
        <taxon>Parasitiformes</taxon>
        <taxon>Ixodida</taxon>
        <taxon>Ixodoidea</taxon>
        <taxon>Ixodidae</taxon>
        <taxon>Ixodinae</taxon>
        <taxon>Ixodes</taxon>
    </lineage>
</organism>
<dbReference type="PaxDb" id="6945-B7P746"/>
<dbReference type="PANTHER" id="PTHR10695:SF46">
    <property type="entry name" value="BIFUNCTIONAL COENZYME A SYNTHASE-RELATED"/>
    <property type="match status" value="1"/>
</dbReference>
<evidence type="ECO:0000256" key="2">
    <source>
        <dbReference type="ARBA" id="ARBA00022840"/>
    </source>
</evidence>
<dbReference type="InParanoid" id="B7P746"/>
<dbReference type="EMBL" id="ABJB010173230">
    <property type="status" value="NOT_ANNOTATED_CDS"/>
    <property type="molecule type" value="Genomic_DNA"/>
</dbReference>
<dbReference type="GO" id="GO:0004140">
    <property type="term" value="F:dephospho-CoA kinase activity"/>
    <property type="evidence" value="ECO:0000318"/>
    <property type="project" value="GO_Central"/>
</dbReference>
<dbReference type="HOGENOM" id="CLU_027827_2_1_1"/>
<dbReference type="VEuPathDB" id="VectorBase:ISCW001227"/>
<evidence type="ECO:0007829" key="6">
    <source>
        <dbReference type="PeptideAtlas" id="B7P746"/>
    </source>
</evidence>
<dbReference type="EMBL" id="ABJB010932422">
    <property type="status" value="NOT_ANNOTATED_CDS"/>
    <property type="molecule type" value="Genomic_DNA"/>
</dbReference>
<protein>
    <recommendedName>
        <fullName evidence="7">Bifunctional coenzyme A synthase</fullName>
    </recommendedName>
</protein>
<dbReference type="STRING" id="6945.B7P746"/>
<dbReference type="EMBL" id="ABJB010911858">
    <property type="status" value="NOT_ANNOTATED_CDS"/>
    <property type="molecule type" value="Genomic_DNA"/>
</dbReference>
<dbReference type="InterPro" id="IPR001977">
    <property type="entry name" value="Depp_CoAkinase"/>
</dbReference>
<evidence type="ECO:0000313" key="3">
    <source>
        <dbReference type="EMBL" id="EEC02418.1"/>
    </source>
</evidence>
<keyword evidence="2" id="KW-0067">ATP-binding</keyword>
<dbReference type="GO" id="GO:0015937">
    <property type="term" value="P:coenzyme A biosynthetic process"/>
    <property type="evidence" value="ECO:0000318"/>
    <property type="project" value="GO_Central"/>
</dbReference>
<gene>
    <name evidence="3" type="ORF">IscW_ISCW001227</name>
</gene>
<dbReference type="Gene3D" id="3.40.50.620">
    <property type="entry name" value="HUPs"/>
    <property type="match status" value="1"/>
</dbReference>
<evidence type="ECO:0000313" key="4">
    <source>
        <dbReference type="EnsemblMetazoa" id="ISCW001227-PA"/>
    </source>
</evidence>
<keyword evidence="5" id="KW-1185">Reference proteome</keyword>
<dbReference type="Gene3D" id="3.40.50.300">
    <property type="entry name" value="P-loop containing nucleotide triphosphate hydrolases"/>
    <property type="match status" value="1"/>
</dbReference>
<dbReference type="EMBL" id="ABJB011072109">
    <property type="status" value="NOT_ANNOTATED_CDS"/>
    <property type="molecule type" value="Genomic_DNA"/>
</dbReference>
<dbReference type="Pfam" id="PF01121">
    <property type="entry name" value="CoaE"/>
    <property type="match status" value="1"/>
</dbReference>
<dbReference type="FunCoup" id="B7P746">
    <property type="interactions" value="1183"/>
</dbReference>
<dbReference type="FunFam" id="3.40.50.620:FF:000481">
    <property type="entry name" value="Uncharacterized protein"/>
    <property type="match status" value="1"/>
</dbReference>
<dbReference type="VEuPathDB" id="VectorBase:ISCI001227"/>
<dbReference type="EMBL" id="ABJB010198377">
    <property type="status" value="NOT_ANNOTATED_CDS"/>
    <property type="molecule type" value="Genomic_DNA"/>
</dbReference>
<dbReference type="EMBL" id="ABJB011063800">
    <property type="status" value="NOT_ANNOTATED_CDS"/>
    <property type="molecule type" value="Genomic_DNA"/>
</dbReference>
<dbReference type="SUPFAM" id="SSF52540">
    <property type="entry name" value="P-loop containing nucleoside triphosphate hydrolases"/>
    <property type="match status" value="1"/>
</dbReference>
<dbReference type="EMBL" id="ABJB010528425">
    <property type="status" value="NOT_ANNOTATED_CDS"/>
    <property type="molecule type" value="Genomic_DNA"/>
</dbReference>
<name>B7P746_IXOSC</name>